<dbReference type="PANTHER" id="PTHR11638">
    <property type="entry name" value="ATP-DEPENDENT CLP PROTEASE"/>
    <property type="match status" value="1"/>
</dbReference>
<feature type="region of interest" description="Disordered" evidence="7">
    <location>
        <begin position="459"/>
        <end position="478"/>
    </location>
</feature>
<dbReference type="Gene3D" id="4.10.860.10">
    <property type="entry name" value="UVR domain"/>
    <property type="match status" value="1"/>
</dbReference>
<dbReference type="OrthoDB" id="9803641at2"/>
<keyword evidence="3 6" id="KW-0067">ATP-binding</keyword>
<dbReference type="GO" id="GO:0005524">
    <property type="term" value="F:ATP binding"/>
    <property type="evidence" value="ECO:0007669"/>
    <property type="project" value="UniProtKB-KW"/>
</dbReference>
<keyword evidence="1 5" id="KW-0677">Repeat</keyword>
<dbReference type="GO" id="GO:0008233">
    <property type="term" value="F:peptidase activity"/>
    <property type="evidence" value="ECO:0007669"/>
    <property type="project" value="UniProtKB-KW"/>
</dbReference>
<accession>A0A068NT09</accession>
<dbReference type="InterPro" id="IPR036628">
    <property type="entry name" value="Clp_N_dom_sf"/>
</dbReference>
<gene>
    <name evidence="9" type="ORF">OP10G_2542</name>
</gene>
<sequence length="835" mass="94024">MWQRFTERARKVVFYAQEEAQKFGEGYVSTEHLLLGLVRESDSVAARVLEKLGVSLQRIRAEVEKQLPRGDARPSQDMTLTPRAKRVIDLAYDEARNLNNNYIGTEHLLLGLIREGDGLAGRVLAKLGVELERARREVMSLQDNETQTKSGGRTSGPSSGGSATQAKTQTLDEFGRDLTELAREGRLDPVVGRQSEIERVMQILCRRTKNNPCLIGEPGVGKTAIAEGLALRIVSGDIPDLLRNKRIVALDLAGLVAGTKYRGEFEERMKKVMEEVRKSEGQVVLFIDELHTLVGAGAAEGAIDASNIMKPALARGELQCIGATTQDEFRKYIERDAALERRFQAVKVKEPSEEEAIEIMKGLRERYEAHHQVEITDDAILAAVTLSQRYISDRSLPDKAIDLIDEAASRVRLQQSLPPAEVRQDRIKLNKLNVELDHLKKREHDEAQVAKLQEERDNLENTVREREEEWQNTEKPEPVVGEGEIASIVQSWTGIPVTKLVEAESQKLLRMESDLHQRIIGQHDAVVAVSRAIRRARSGLKDPKRPMGSFIFLGPTGVGKTELAKALAAYLYEKESNIVRIDMSEYMERFAVSRLVGAPPGYVGYDEGGQLTEQVRRNPYCVVLLDEIEKAHPEVFNILLQVMEDGHLTDSQGRTVDFRNTLIIMTSNVGVRPIEMDKPLGFRDVRQDFNDPKLYESMKNKMVEEMKKLFRPEFLNRVDEVIVFQHLKREEILEIADLYLKRVNQQAASMEVTIDLSDAVKNLLVDQGYDANLGARPLRRAVQRYIEDPLSEELLLGRFHAGDQIMADTEDGTTVIFKRKEAEGGQAPEKELVSS</sequence>
<dbReference type="CDD" id="cd19499">
    <property type="entry name" value="RecA-like_ClpB_Hsp104-like"/>
    <property type="match status" value="1"/>
</dbReference>
<evidence type="ECO:0000313" key="10">
    <source>
        <dbReference type="Proteomes" id="UP000027982"/>
    </source>
</evidence>
<dbReference type="InterPro" id="IPR018368">
    <property type="entry name" value="ClpA/B_CS1"/>
</dbReference>
<dbReference type="PROSITE" id="PS51903">
    <property type="entry name" value="CLP_R"/>
    <property type="match status" value="1"/>
</dbReference>
<feature type="compositionally biased region" description="Basic and acidic residues" evidence="7">
    <location>
        <begin position="459"/>
        <end position="477"/>
    </location>
</feature>
<feature type="compositionally biased region" description="Low complexity" evidence="7">
    <location>
        <begin position="150"/>
        <end position="162"/>
    </location>
</feature>
<dbReference type="InterPro" id="IPR004176">
    <property type="entry name" value="Clp_R_N"/>
</dbReference>
<evidence type="ECO:0000256" key="3">
    <source>
        <dbReference type="ARBA" id="ARBA00022840"/>
    </source>
</evidence>
<dbReference type="InterPro" id="IPR001270">
    <property type="entry name" value="ClpA/B"/>
</dbReference>
<dbReference type="GO" id="GO:0006508">
    <property type="term" value="P:proteolysis"/>
    <property type="evidence" value="ECO:0007669"/>
    <property type="project" value="UniProtKB-KW"/>
</dbReference>
<organism evidence="9 10">
    <name type="scientific">Fimbriimonas ginsengisoli Gsoil 348</name>
    <dbReference type="NCBI Taxonomy" id="661478"/>
    <lineage>
        <taxon>Bacteria</taxon>
        <taxon>Bacillati</taxon>
        <taxon>Armatimonadota</taxon>
        <taxon>Fimbriimonadia</taxon>
        <taxon>Fimbriimonadales</taxon>
        <taxon>Fimbriimonadaceae</taxon>
        <taxon>Fimbriimonas</taxon>
    </lineage>
</organism>
<dbReference type="Gene3D" id="1.10.8.60">
    <property type="match status" value="2"/>
</dbReference>
<evidence type="ECO:0000313" key="9">
    <source>
        <dbReference type="EMBL" id="AIE85910.1"/>
    </source>
</evidence>
<dbReference type="FunFam" id="3.40.50.300:FF:000010">
    <property type="entry name" value="Chaperone clpB 1, putative"/>
    <property type="match status" value="1"/>
</dbReference>
<dbReference type="SMART" id="SM00382">
    <property type="entry name" value="AAA"/>
    <property type="match status" value="2"/>
</dbReference>
<evidence type="ECO:0000256" key="6">
    <source>
        <dbReference type="RuleBase" id="RU004432"/>
    </source>
</evidence>
<evidence type="ECO:0000256" key="4">
    <source>
        <dbReference type="ARBA" id="ARBA00023186"/>
    </source>
</evidence>
<evidence type="ECO:0000259" key="8">
    <source>
        <dbReference type="PROSITE" id="PS51903"/>
    </source>
</evidence>
<evidence type="ECO:0000256" key="2">
    <source>
        <dbReference type="ARBA" id="ARBA00022741"/>
    </source>
</evidence>
<dbReference type="PROSITE" id="PS00870">
    <property type="entry name" value="CLPAB_1"/>
    <property type="match status" value="1"/>
</dbReference>
<dbReference type="HOGENOM" id="CLU_005070_4_1_0"/>
<keyword evidence="2 6" id="KW-0547">Nucleotide-binding</keyword>
<dbReference type="Pfam" id="PF10431">
    <property type="entry name" value="ClpB_D2-small"/>
    <property type="match status" value="1"/>
</dbReference>
<dbReference type="SMART" id="SM01086">
    <property type="entry name" value="ClpB_D2-small"/>
    <property type="match status" value="1"/>
</dbReference>
<dbReference type="InterPro" id="IPR003959">
    <property type="entry name" value="ATPase_AAA_core"/>
</dbReference>
<dbReference type="Pfam" id="PF17871">
    <property type="entry name" value="AAA_lid_9"/>
    <property type="match status" value="1"/>
</dbReference>
<dbReference type="Pfam" id="PF02861">
    <property type="entry name" value="Clp_N"/>
    <property type="match status" value="1"/>
</dbReference>
<dbReference type="Pfam" id="PF00004">
    <property type="entry name" value="AAA"/>
    <property type="match status" value="1"/>
</dbReference>
<evidence type="ECO:0000256" key="1">
    <source>
        <dbReference type="ARBA" id="ARBA00022737"/>
    </source>
</evidence>
<evidence type="ECO:0000256" key="7">
    <source>
        <dbReference type="SAM" id="MobiDB-lite"/>
    </source>
</evidence>
<keyword evidence="10" id="KW-1185">Reference proteome</keyword>
<dbReference type="Pfam" id="PF07724">
    <property type="entry name" value="AAA_2"/>
    <property type="match status" value="1"/>
</dbReference>
<dbReference type="InterPro" id="IPR041546">
    <property type="entry name" value="ClpA/ClpB_AAA_lid"/>
</dbReference>
<name>A0A068NT09_FIMGI</name>
<dbReference type="EMBL" id="CP007139">
    <property type="protein sequence ID" value="AIE85910.1"/>
    <property type="molecule type" value="Genomic_DNA"/>
</dbReference>
<dbReference type="InterPro" id="IPR028299">
    <property type="entry name" value="ClpA/B_CS2"/>
</dbReference>
<comment type="similarity">
    <text evidence="6">Belongs to the ClpA/ClpB family.</text>
</comment>
<dbReference type="Gene3D" id="1.10.1780.10">
    <property type="entry name" value="Clp, N-terminal domain"/>
    <property type="match status" value="1"/>
</dbReference>
<dbReference type="InterPro" id="IPR050130">
    <property type="entry name" value="ClpA_ClpB"/>
</dbReference>
<dbReference type="SUPFAM" id="SSF52540">
    <property type="entry name" value="P-loop containing nucleoside triphosphate hydrolases"/>
    <property type="match status" value="2"/>
</dbReference>
<dbReference type="PROSITE" id="PS00871">
    <property type="entry name" value="CLPAB_2"/>
    <property type="match status" value="1"/>
</dbReference>
<dbReference type="PANTHER" id="PTHR11638:SF18">
    <property type="entry name" value="HEAT SHOCK PROTEIN 104"/>
    <property type="match status" value="1"/>
</dbReference>
<dbReference type="GO" id="GO:0034605">
    <property type="term" value="P:cellular response to heat"/>
    <property type="evidence" value="ECO:0007669"/>
    <property type="project" value="TreeGrafter"/>
</dbReference>
<dbReference type="InterPro" id="IPR003593">
    <property type="entry name" value="AAA+_ATPase"/>
</dbReference>
<dbReference type="eggNOG" id="COG0542">
    <property type="taxonomic scope" value="Bacteria"/>
</dbReference>
<dbReference type="Gene3D" id="3.40.50.300">
    <property type="entry name" value="P-loop containing nucleotide triphosphate hydrolases"/>
    <property type="match status" value="2"/>
</dbReference>
<protein>
    <submittedName>
        <fullName evidence="9">ATP-dependent Clp protease</fullName>
    </submittedName>
</protein>
<feature type="domain" description="Clp R" evidence="8">
    <location>
        <begin position="2"/>
        <end position="144"/>
    </location>
</feature>
<dbReference type="GO" id="GO:0016887">
    <property type="term" value="F:ATP hydrolysis activity"/>
    <property type="evidence" value="ECO:0007669"/>
    <property type="project" value="InterPro"/>
</dbReference>
<dbReference type="AlphaFoldDB" id="A0A068NT09"/>
<keyword evidence="9" id="KW-0378">Hydrolase</keyword>
<dbReference type="GO" id="GO:0005737">
    <property type="term" value="C:cytoplasm"/>
    <property type="evidence" value="ECO:0007669"/>
    <property type="project" value="TreeGrafter"/>
</dbReference>
<reference evidence="9 10" key="1">
    <citation type="journal article" date="2014" name="PLoS ONE">
        <title>The first complete genome sequence of the class fimbriimonadia in the phylum armatimonadetes.</title>
        <authorList>
            <person name="Hu Z.Y."/>
            <person name="Wang Y.Z."/>
            <person name="Im W.T."/>
            <person name="Wang S.Y."/>
            <person name="Zhao G.P."/>
            <person name="Zheng H.J."/>
            <person name="Quan Z.X."/>
        </authorList>
    </citation>
    <scope>NUCLEOTIDE SEQUENCE [LARGE SCALE GENOMIC DNA]</scope>
    <source>
        <strain evidence="9">Gsoil 348</strain>
    </source>
</reference>
<keyword evidence="4 6" id="KW-0143">Chaperone</keyword>
<dbReference type="FunFam" id="3.40.50.300:FF:000025">
    <property type="entry name" value="ATP-dependent Clp protease subunit"/>
    <property type="match status" value="1"/>
</dbReference>
<dbReference type="PRINTS" id="PR00300">
    <property type="entry name" value="CLPPROTEASEA"/>
</dbReference>
<dbReference type="SUPFAM" id="SSF81923">
    <property type="entry name" value="Double Clp-N motif"/>
    <property type="match status" value="1"/>
</dbReference>
<dbReference type="CDD" id="cd00009">
    <property type="entry name" value="AAA"/>
    <property type="match status" value="1"/>
</dbReference>
<proteinExistence type="inferred from homology"/>
<dbReference type="RefSeq" id="WP_025225535.1">
    <property type="nucleotide sequence ID" value="NZ_CP007139.1"/>
</dbReference>
<keyword evidence="9" id="KW-0645">Protease</keyword>
<dbReference type="Proteomes" id="UP000027982">
    <property type="component" value="Chromosome"/>
</dbReference>
<dbReference type="STRING" id="661478.OP10G_2542"/>
<feature type="region of interest" description="Disordered" evidence="7">
    <location>
        <begin position="138"/>
        <end position="167"/>
    </location>
</feature>
<dbReference type="KEGG" id="fgi:OP10G_2542"/>
<evidence type="ECO:0000256" key="5">
    <source>
        <dbReference type="PROSITE-ProRule" id="PRU01251"/>
    </source>
</evidence>
<dbReference type="InterPro" id="IPR019489">
    <property type="entry name" value="Clp_ATPase_C"/>
</dbReference>
<dbReference type="InterPro" id="IPR027417">
    <property type="entry name" value="P-loop_NTPase"/>
</dbReference>